<dbReference type="PANTHER" id="PTHR22948">
    <property type="entry name" value="TUDOR DOMAIN CONTAINING PROTEIN"/>
    <property type="match status" value="1"/>
</dbReference>
<evidence type="ECO:0000256" key="2">
    <source>
        <dbReference type="ARBA" id="ARBA00010384"/>
    </source>
</evidence>
<name>A0A3Q1IVJ0_ANATE</name>
<proteinExistence type="inferred from homology"/>
<protein>
    <recommendedName>
        <fullName evidence="3">Tudor domain-containing protein 5</fullName>
    </recommendedName>
</protein>
<dbReference type="AlphaFoldDB" id="A0A3Q1IVJ0"/>
<dbReference type="GO" id="GO:0030154">
    <property type="term" value="P:cell differentiation"/>
    <property type="evidence" value="ECO:0007669"/>
    <property type="project" value="UniProtKB-KW"/>
</dbReference>
<evidence type="ECO:0000256" key="4">
    <source>
        <dbReference type="ARBA" id="ARBA00022473"/>
    </source>
</evidence>
<dbReference type="PROSITE" id="PS50304">
    <property type="entry name" value="TUDOR"/>
    <property type="match status" value="1"/>
</dbReference>
<sequence length="768" mass="85949">AFCLTLALARLEVKMNQEEVLAKLKKDVRSLLISSKLGLDQHQLKKDYIMMLGHPMPLKQLGFRTVLDMAKEMPDVVSVNFREDGGIVLKAVSDDSTRNIEDLVAKQRVSKACRKFRKGGGVSYFSPRYSHPLLPVVLPRRGRAPLALPAQLRAQLRILLSQGGLRLSDLEASFLRCYGHPLRAHNYGFYSIGEMLEAAADLVLIQQSRQGSVVILREHMLPRSLLRPISSPCRIGPIKAEWSRTGSSEPHTRVQTPTFFSSEVPVKQSPLNQSSTETTLVHKESAAVSKKTEVVEKNQDVELEICQEGHLFQKRVIKLEEELRLNILKNGLAGTITQELKDKLRKNFTFFALQKLFAEDLPLLQNGFVSATELVGAMSDIFHLKPAGGDDGHDWIVMDIQCNDNTQPESVDNSAKQPFMSYYFSCGESPWEGKLEEDDNIEADNDPEELQTSNNSETQKMMSEMYTAIQVHCSPGVPLDALQSQRLKPPTCHGARELIEVLVEQVESPGLFYIRFSESEEARVMEDMMIEMRRCYTSPEVSERYRLPERFVRRGQICCVSPKGMWFYRVVIHQVISPTQVEVYYVDFGDMNVVQSANLKFLKSCYSVLPAQAVPSSLAGIKPSSGNWTAAATDSFQKLCSDRTLVGALDCYVGHVLQLYLCDTHTDEDIYIHTVLLNQGHGTLCSPSVSAALCPQVSPVSLYLGEGKIDLPKVEEEIISSPKPADSMKQSDTQKVEEEDLPALEFIDDIEVSPDIQVLTPDAYLISC</sequence>
<accession>A0A3Q1IVJ0</accession>
<evidence type="ECO:0000313" key="11">
    <source>
        <dbReference type="Ensembl" id="ENSATEP00000024520.2"/>
    </source>
</evidence>
<keyword evidence="7" id="KW-0221">Differentiation</keyword>
<dbReference type="Pfam" id="PF12872">
    <property type="entry name" value="OST-HTH"/>
    <property type="match status" value="3"/>
</dbReference>
<reference evidence="11" key="1">
    <citation type="submission" date="2021-04" db="EMBL/GenBank/DDBJ databases">
        <authorList>
            <consortium name="Wellcome Sanger Institute Data Sharing"/>
        </authorList>
    </citation>
    <scope>NUCLEOTIDE SEQUENCE [LARGE SCALE GENOMIC DNA]</scope>
</reference>
<dbReference type="Ensembl" id="ENSATET00000024916.2">
    <property type="protein sequence ID" value="ENSATEP00000024520.2"/>
    <property type="gene ID" value="ENSATEG00000017002.2"/>
</dbReference>
<reference evidence="11" key="2">
    <citation type="submission" date="2025-08" db="UniProtKB">
        <authorList>
            <consortium name="Ensembl"/>
        </authorList>
    </citation>
    <scope>IDENTIFICATION</scope>
</reference>
<evidence type="ECO:0000259" key="10">
    <source>
        <dbReference type="PROSITE" id="PS51644"/>
    </source>
</evidence>
<dbReference type="InterPro" id="IPR025605">
    <property type="entry name" value="OST-HTH/LOTUS_dom"/>
</dbReference>
<dbReference type="Gene3D" id="3.30.420.610">
    <property type="entry name" value="LOTUS domain-like"/>
    <property type="match status" value="2"/>
</dbReference>
<dbReference type="SUPFAM" id="SSF63748">
    <property type="entry name" value="Tudor/PWWP/MBT"/>
    <property type="match status" value="1"/>
</dbReference>
<dbReference type="InterPro" id="IPR035437">
    <property type="entry name" value="SNase_OB-fold_sf"/>
</dbReference>
<feature type="domain" description="Tudor" evidence="9">
    <location>
        <begin position="551"/>
        <end position="609"/>
    </location>
</feature>
<dbReference type="GeneTree" id="ENSGT00940000159902"/>
<dbReference type="InterPro" id="IPR002999">
    <property type="entry name" value="Tudor"/>
</dbReference>
<dbReference type="InParanoid" id="A0A3Q1IVJ0"/>
<keyword evidence="5" id="KW-0963">Cytoplasm</keyword>
<keyword evidence="4" id="KW-0217">Developmental protein</keyword>
<comment type="similarity">
    <text evidence="2">Belongs to the TDRD5 family.</text>
</comment>
<dbReference type="GO" id="GO:0005737">
    <property type="term" value="C:cytoplasm"/>
    <property type="evidence" value="ECO:0007669"/>
    <property type="project" value="UniProtKB-SubCell"/>
</dbReference>
<dbReference type="Gene3D" id="2.40.50.90">
    <property type="match status" value="1"/>
</dbReference>
<organism evidence="11 12">
    <name type="scientific">Anabas testudineus</name>
    <name type="common">Climbing perch</name>
    <name type="synonym">Anthias testudineus</name>
    <dbReference type="NCBI Taxonomy" id="64144"/>
    <lineage>
        <taxon>Eukaryota</taxon>
        <taxon>Metazoa</taxon>
        <taxon>Chordata</taxon>
        <taxon>Craniata</taxon>
        <taxon>Vertebrata</taxon>
        <taxon>Euteleostomi</taxon>
        <taxon>Actinopterygii</taxon>
        <taxon>Neopterygii</taxon>
        <taxon>Teleostei</taxon>
        <taxon>Neoteleostei</taxon>
        <taxon>Acanthomorphata</taxon>
        <taxon>Anabantaria</taxon>
        <taxon>Anabantiformes</taxon>
        <taxon>Anabantoidei</taxon>
        <taxon>Anabantidae</taxon>
        <taxon>Anabas</taxon>
    </lineage>
</organism>
<dbReference type="GO" id="GO:0007283">
    <property type="term" value="P:spermatogenesis"/>
    <property type="evidence" value="ECO:0007669"/>
    <property type="project" value="UniProtKB-KW"/>
</dbReference>
<dbReference type="Proteomes" id="UP000265040">
    <property type="component" value="Chromosome 4"/>
</dbReference>
<keyword evidence="12" id="KW-1185">Reference proteome</keyword>
<evidence type="ECO:0000256" key="7">
    <source>
        <dbReference type="ARBA" id="ARBA00022782"/>
    </source>
</evidence>
<evidence type="ECO:0000313" key="12">
    <source>
        <dbReference type="Proteomes" id="UP000265040"/>
    </source>
</evidence>
<feature type="domain" description="HTH OST-type" evidence="10">
    <location>
        <begin position="20"/>
        <end position="93"/>
    </location>
</feature>
<dbReference type="InterPro" id="IPR041966">
    <property type="entry name" value="LOTUS-like"/>
</dbReference>
<evidence type="ECO:0000256" key="1">
    <source>
        <dbReference type="ARBA" id="ARBA00004496"/>
    </source>
</evidence>
<dbReference type="Gene3D" id="2.30.30.140">
    <property type="match status" value="1"/>
</dbReference>
<keyword evidence="6" id="KW-0677">Repeat</keyword>
<keyword evidence="8" id="KW-0744">Spermatogenesis</keyword>
<dbReference type="FunCoup" id="A0A3Q1IVJ0">
    <property type="interactions" value="767"/>
</dbReference>
<feature type="domain" description="HTH OST-type" evidence="10">
    <location>
        <begin position="144"/>
        <end position="220"/>
    </location>
</feature>
<dbReference type="InterPro" id="IPR050621">
    <property type="entry name" value="Tudor_domain_containing"/>
</dbReference>
<dbReference type="STRING" id="64144.ENSATEP00000024520"/>
<evidence type="ECO:0000256" key="3">
    <source>
        <dbReference type="ARBA" id="ARBA00013420"/>
    </source>
</evidence>
<dbReference type="Pfam" id="PF00567">
    <property type="entry name" value="TUDOR"/>
    <property type="match status" value="1"/>
</dbReference>
<evidence type="ECO:0000256" key="5">
    <source>
        <dbReference type="ARBA" id="ARBA00022490"/>
    </source>
</evidence>
<evidence type="ECO:0000256" key="8">
    <source>
        <dbReference type="ARBA" id="ARBA00022871"/>
    </source>
</evidence>
<dbReference type="PROSITE" id="PS51644">
    <property type="entry name" value="HTH_OST"/>
    <property type="match status" value="2"/>
</dbReference>
<dbReference type="OrthoDB" id="10052065at2759"/>
<reference evidence="11" key="3">
    <citation type="submission" date="2025-09" db="UniProtKB">
        <authorList>
            <consortium name="Ensembl"/>
        </authorList>
    </citation>
    <scope>IDENTIFICATION</scope>
</reference>
<comment type="subcellular location">
    <subcellularLocation>
        <location evidence="1">Cytoplasm</location>
    </subcellularLocation>
</comment>
<evidence type="ECO:0000259" key="9">
    <source>
        <dbReference type="PROSITE" id="PS50304"/>
    </source>
</evidence>
<dbReference type="PANTHER" id="PTHR22948:SF19">
    <property type="entry name" value="TUDOR DOMAIN-CONTAINING PROTEIN 5"/>
    <property type="match status" value="1"/>
</dbReference>
<evidence type="ECO:0000256" key="6">
    <source>
        <dbReference type="ARBA" id="ARBA00022737"/>
    </source>
</evidence>